<evidence type="ECO:0000313" key="2">
    <source>
        <dbReference type="EMBL" id="CUH99648.1"/>
    </source>
</evidence>
<evidence type="ECO:0000256" key="1">
    <source>
        <dbReference type="SAM" id="SignalP"/>
    </source>
</evidence>
<organism evidence="2 3">
    <name type="scientific">Leisingera aquaemixtae</name>
    <dbReference type="NCBI Taxonomy" id="1396826"/>
    <lineage>
        <taxon>Bacteria</taxon>
        <taxon>Pseudomonadati</taxon>
        <taxon>Pseudomonadota</taxon>
        <taxon>Alphaproteobacteria</taxon>
        <taxon>Rhodobacterales</taxon>
        <taxon>Roseobacteraceae</taxon>
        <taxon>Leisingera</taxon>
    </lineage>
</organism>
<protein>
    <recommendedName>
        <fullName evidence="4">Lipoprotein</fullName>
    </recommendedName>
</protein>
<name>A0A0P1H8M1_9RHOB</name>
<evidence type="ECO:0000313" key="3">
    <source>
        <dbReference type="Proteomes" id="UP000051326"/>
    </source>
</evidence>
<dbReference type="STRING" id="1396826.PHA8399_01770"/>
<dbReference type="Proteomes" id="UP000051326">
    <property type="component" value="Unassembled WGS sequence"/>
</dbReference>
<keyword evidence="1" id="KW-0732">Signal</keyword>
<gene>
    <name evidence="2" type="ORF">PHA8399_01770</name>
</gene>
<feature type="signal peptide" evidence="1">
    <location>
        <begin position="1"/>
        <end position="18"/>
    </location>
</feature>
<dbReference type="PROSITE" id="PS51257">
    <property type="entry name" value="PROKAR_LIPOPROTEIN"/>
    <property type="match status" value="1"/>
</dbReference>
<dbReference type="AlphaFoldDB" id="A0A0P1H8M1"/>
<dbReference type="RefSeq" id="WP_008555836.1">
    <property type="nucleotide sequence ID" value="NZ_CP041159.1"/>
</dbReference>
<feature type="chain" id="PRO_5006064173" description="Lipoprotein" evidence="1">
    <location>
        <begin position="19"/>
        <end position="67"/>
    </location>
</feature>
<accession>A0A0P1H8M1</accession>
<evidence type="ECO:0008006" key="4">
    <source>
        <dbReference type="Google" id="ProtNLM"/>
    </source>
</evidence>
<dbReference type="EMBL" id="CYSR01000021">
    <property type="protein sequence ID" value="CUH99648.1"/>
    <property type="molecule type" value="Genomic_DNA"/>
</dbReference>
<reference evidence="2 3" key="1">
    <citation type="submission" date="2015-09" db="EMBL/GenBank/DDBJ databases">
        <authorList>
            <consortium name="Swine Surveillance"/>
        </authorList>
    </citation>
    <scope>NUCLEOTIDE SEQUENCE [LARGE SCALE GENOMIC DNA]</scope>
    <source>
        <strain evidence="2 3">CECT 8399</strain>
    </source>
</reference>
<sequence>MRAKSLIAALSLCGLAAACGDTTGERVVYGAGAGAAGAALLDANLVTGAAVGVAANLVYCEQNPRKC</sequence>
<proteinExistence type="predicted"/>